<feature type="domain" description="NR LBD" evidence="13">
    <location>
        <begin position="1"/>
        <end position="316"/>
    </location>
</feature>
<keyword evidence="2" id="KW-0479">Metal-binding</keyword>
<feature type="domain" description="Nuclear receptor" evidence="12">
    <location>
        <begin position="45"/>
        <end position="95"/>
    </location>
</feature>
<evidence type="ECO:0000256" key="4">
    <source>
        <dbReference type="ARBA" id="ARBA00022833"/>
    </source>
</evidence>
<evidence type="ECO:0000313" key="14">
    <source>
        <dbReference type="EMBL" id="KAL5110723.1"/>
    </source>
</evidence>
<evidence type="ECO:0000256" key="3">
    <source>
        <dbReference type="ARBA" id="ARBA00022771"/>
    </source>
</evidence>
<dbReference type="EMBL" id="JAKROA010000002">
    <property type="protein sequence ID" value="KAL5110723.1"/>
    <property type="molecule type" value="Genomic_DNA"/>
</dbReference>
<proteinExistence type="predicted"/>
<evidence type="ECO:0000256" key="11">
    <source>
        <dbReference type="SAM" id="Phobius"/>
    </source>
</evidence>
<comment type="caution">
    <text evidence="14">The sequence shown here is derived from an EMBL/GenBank/DDBJ whole genome shotgun (WGS) entry which is preliminary data.</text>
</comment>
<reference evidence="14 15" key="1">
    <citation type="journal article" date="2022" name="Front. Cell. Infect. Microbiol.">
        <title>The Genomes of Two Strains of Taenia crassiceps the Animal Model for the Study of Human Cysticercosis.</title>
        <authorList>
            <person name="Bobes R.J."/>
            <person name="Estrada K."/>
            <person name="Rios-Valencia D.G."/>
            <person name="Calderon-Gallegos A."/>
            <person name="de la Torre P."/>
            <person name="Carrero J.C."/>
            <person name="Sanchez-Flores A."/>
            <person name="Laclette J.P."/>
        </authorList>
    </citation>
    <scope>NUCLEOTIDE SEQUENCE [LARGE SCALE GENOMIC DNA]</scope>
    <source>
        <strain evidence="14">WFUcys</strain>
    </source>
</reference>
<dbReference type="InterPro" id="IPR000536">
    <property type="entry name" value="Nucl_hrmn_rcpt_lig-bd"/>
</dbReference>
<evidence type="ECO:0000259" key="13">
    <source>
        <dbReference type="PROSITE" id="PS51843"/>
    </source>
</evidence>
<evidence type="ECO:0000256" key="2">
    <source>
        <dbReference type="ARBA" id="ARBA00022723"/>
    </source>
</evidence>
<gene>
    <name evidence="14" type="ORF">TcWFU_007881</name>
</gene>
<dbReference type="Proteomes" id="UP001651158">
    <property type="component" value="Unassembled WGS sequence"/>
</dbReference>
<keyword evidence="11" id="KW-0472">Membrane</keyword>
<evidence type="ECO:0000256" key="10">
    <source>
        <dbReference type="SAM" id="MobiDB-lite"/>
    </source>
</evidence>
<dbReference type="Gene3D" id="1.10.565.10">
    <property type="entry name" value="Retinoid X Receptor"/>
    <property type="match status" value="1"/>
</dbReference>
<evidence type="ECO:0000256" key="8">
    <source>
        <dbReference type="ARBA" id="ARBA00023170"/>
    </source>
</evidence>
<keyword evidence="7" id="KW-0804">Transcription</keyword>
<evidence type="ECO:0000256" key="5">
    <source>
        <dbReference type="ARBA" id="ARBA00023015"/>
    </source>
</evidence>
<dbReference type="Pfam" id="PF00105">
    <property type="entry name" value="zf-C4"/>
    <property type="match status" value="1"/>
</dbReference>
<comment type="subcellular location">
    <subcellularLocation>
        <location evidence="1">Nucleus</location>
    </subcellularLocation>
</comment>
<keyword evidence="11" id="KW-0812">Transmembrane</keyword>
<evidence type="ECO:0000256" key="1">
    <source>
        <dbReference type="ARBA" id="ARBA00004123"/>
    </source>
</evidence>
<feature type="region of interest" description="Disordered" evidence="10">
    <location>
        <begin position="95"/>
        <end position="136"/>
    </location>
</feature>
<accession>A0ABR4QNS1</accession>
<keyword evidence="4" id="KW-0862">Zinc</keyword>
<keyword evidence="5" id="KW-0805">Transcription regulation</keyword>
<name>A0ABR4QNS1_9CEST</name>
<dbReference type="PROSITE" id="PS51843">
    <property type="entry name" value="NR_LBD"/>
    <property type="match status" value="1"/>
</dbReference>
<keyword evidence="8" id="KW-0675">Receptor</keyword>
<feature type="compositionally biased region" description="Polar residues" evidence="10">
    <location>
        <begin position="101"/>
        <end position="124"/>
    </location>
</feature>
<evidence type="ECO:0000259" key="12">
    <source>
        <dbReference type="PROSITE" id="PS51030"/>
    </source>
</evidence>
<evidence type="ECO:0000256" key="7">
    <source>
        <dbReference type="ARBA" id="ARBA00023163"/>
    </source>
</evidence>
<sequence length="631" mass="69560">MMAPEIGLSYARFCLDVLGVIEFLIGISYLALTWDASGTILPYFGFFRRSIQKQIEYKCLREGKCTVVRLNRNRCQYCRFRKCIAAGMSKDSVRYGRMPRRSSSPDSGSIQTPSVSSPPQMQQKTPTRPSPSSSACATTAPAAVVSPVATGVTDAPVYRQPKEAGEVALYNIVVTIGKAHLNHCPYIEQRVKTIKMVKTTLPQLTCAIFEFAAEFCALNLSDIEIGLFSAVLLTKPNRHGLSDTAKVVAMHEQFLAALSYQLEEKHESASDVMSKLTLATSRLAQLSESMHFTMSWFRSYWYRTRLSPLYSELYDIPQGGESTARPPQTQPYMPIDFQSLAYTPSQAPMAYSTGTASYTAPKTPQTIFHYHQYQNFPASQDYLAIYNAQGNTYPNMTDYTDESQHQQFLYTPSQERWHSSAFEPYSTDMQSTVRAYGHEAQRVDSDAVGDASRDENASTSAYTESHVRSRSHSSTTSPRFSSNDIGQSNSNRPPLPPPPSNSSSRGAANFVGEAKLINRNVISMSDNTIVSGDDPFAAYQSIDVPVVSRANSSVANIEAESMHPNWGDLSGLNGLEKDANGLKPEMPTLIPAPEIMAAIERGKDISLPLQSIADEDVETGEVLPVESRNGS</sequence>
<dbReference type="Gene3D" id="3.30.50.10">
    <property type="entry name" value="Erythroid Transcription Factor GATA-1, subunit A"/>
    <property type="match status" value="1"/>
</dbReference>
<keyword evidence="3" id="KW-0863">Zinc-finger</keyword>
<keyword evidence="15" id="KW-1185">Reference proteome</keyword>
<evidence type="ECO:0000256" key="9">
    <source>
        <dbReference type="ARBA" id="ARBA00023242"/>
    </source>
</evidence>
<feature type="region of interest" description="Disordered" evidence="10">
    <location>
        <begin position="442"/>
        <end position="507"/>
    </location>
</feature>
<dbReference type="InterPro" id="IPR001628">
    <property type="entry name" value="Znf_hrmn_rcpt"/>
</dbReference>
<feature type="compositionally biased region" description="Low complexity" evidence="10">
    <location>
        <begin position="472"/>
        <end position="492"/>
    </location>
</feature>
<keyword evidence="11" id="KW-1133">Transmembrane helix</keyword>
<keyword evidence="6" id="KW-0238">DNA-binding</keyword>
<feature type="transmembrane region" description="Helical" evidence="11">
    <location>
        <begin position="12"/>
        <end position="32"/>
    </location>
</feature>
<keyword evidence="9" id="KW-0539">Nucleus</keyword>
<dbReference type="SMART" id="SM00399">
    <property type="entry name" value="ZnF_C4"/>
    <property type="match status" value="1"/>
</dbReference>
<protein>
    <submittedName>
        <fullName evidence="14">Ecdysone-induced protein 78C</fullName>
    </submittedName>
</protein>
<dbReference type="PANTHER" id="PTHR45805:SF10">
    <property type="entry name" value="ECDYSONE-INDUCED PROTEIN 78C"/>
    <property type="match status" value="1"/>
</dbReference>
<dbReference type="InterPro" id="IPR035500">
    <property type="entry name" value="NHR-like_dom_sf"/>
</dbReference>
<evidence type="ECO:0000313" key="15">
    <source>
        <dbReference type="Proteomes" id="UP001651158"/>
    </source>
</evidence>
<dbReference type="InterPro" id="IPR013088">
    <property type="entry name" value="Znf_NHR/GATA"/>
</dbReference>
<feature type="compositionally biased region" description="Basic and acidic residues" evidence="10">
    <location>
        <begin position="442"/>
        <end position="456"/>
    </location>
</feature>
<dbReference type="SUPFAM" id="SSF48508">
    <property type="entry name" value="Nuclear receptor ligand-binding domain"/>
    <property type="match status" value="1"/>
</dbReference>
<feature type="compositionally biased region" description="Low complexity" evidence="10">
    <location>
        <begin position="125"/>
        <end position="136"/>
    </location>
</feature>
<evidence type="ECO:0000256" key="6">
    <source>
        <dbReference type="ARBA" id="ARBA00023125"/>
    </source>
</evidence>
<dbReference type="PROSITE" id="PS51030">
    <property type="entry name" value="NUCLEAR_REC_DBD_2"/>
    <property type="match status" value="1"/>
</dbReference>
<organism evidence="14 15">
    <name type="scientific">Taenia crassiceps</name>
    <dbReference type="NCBI Taxonomy" id="6207"/>
    <lineage>
        <taxon>Eukaryota</taxon>
        <taxon>Metazoa</taxon>
        <taxon>Spiralia</taxon>
        <taxon>Lophotrochozoa</taxon>
        <taxon>Platyhelminthes</taxon>
        <taxon>Cestoda</taxon>
        <taxon>Eucestoda</taxon>
        <taxon>Cyclophyllidea</taxon>
        <taxon>Taeniidae</taxon>
        <taxon>Taenia</taxon>
    </lineage>
</organism>
<dbReference type="PANTHER" id="PTHR45805">
    <property type="entry name" value="NUCLEAR HORMONE RECEPTOR HR3-RELATED"/>
    <property type="match status" value="1"/>
</dbReference>